<keyword evidence="12 27" id="KW-0479">Metal-binding</keyword>
<feature type="region of interest" description="Disordered" evidence="28">
    <location>
        <begin position="2136"/>
        <end position="2158"/>
    </location>
</feature>
<keyword evidence="9" id="KW-0963">Cytoplasm</keyword>
<evidence type="ECO:0000256" key="15">
    <source>
        <dbReference type="ARBA" id="ARBA00022771"/>
    </source>
</evidence>
<evidence type="ECO:0000256" key="22">
    <source>
        <dbReference type="ARBA" id="ARBA00023242"/>
    </source>
</evidence>
<dbReference type="GO" id="GO:0006281">
    <property type="term" value="P:DNA repair"/>
    <property type="evidence" value="ECO:0007669"/>
    <property type="project" value="InterPro"/>
</dbReference>
<name>A0A553RPC2_9TELE</name>
<comment type="function">
    <text evidence="27">As part of the heterotrimeric replication protein A complex (RPA/RP-A), binds and stabilizes single-stranded DNA intermediates, that form during DNA replication or upon DNA stress. It prevents their reannealing and in parallel, recruits and activates different proteins and complexes involved in DNA metabolism. Thereby, it plays an essential role both in DNA replication and the cellular response to DNA damage.</text>
</comment>
<evidence type="ECO:0000256" key="4">
    <source>
        <dbReference type="ARBA" id="ARBA00004414"/>
    </source>
</evidence>
<dbReference type="Pfam" id="PF16900">
    <property type="entry name" value="REPA_OB_2"/>
    <property type="match status" value="1"/>
</dbReference>
<dbReference type="InterPro" id="IPR047192">
    <property type="entry name" value="Euk_RPA1_DBD_C"/>
</dbReference>
<dbReference type="InterPro" id="IPR007199">
    <property type="entry name" value="Rep_factor-A_N"/>
</dbReference>
<keyword evidence="31" id="KW-1185">Reference proteome</keyword>
<keyword evidence="11 27" id="KW-0235">DNA replication</keyword>
<dbReference type="CDD" id="cd04476">
    <property type="entry name" value="RPA1_DBD_C"/>
    <property type="match status" value="1"/>
</dbReference>
<dbReference type="FunFam" id="2.40.50.140:FF:000117">
    <property type="entry name" value="Replication protein A subunit"/>
    <property type="match status" value="1"/>
</dbReference>
<comment type="subcellular location">
    <subcellularLocation>
        <location evidence="5">Cytoplasm</location>
        <location evidence="5">Cytosol</location>
    </subcellularLocation>
    <subcellularLocation>
        <location evidence="6">Cytoplasmic vesicle</location>
        <location evidence="6">Autophagosome membrane</location>
    </subcellularLocation>
    <subcellularLocation>
        <location evidence="2">Early endosome membrane</location>
        <topology evidence="2">Peripheral membrane protein</topology>
    </subcellularLocation>
    <subcellularLocation>
        <location evidence="4">Late endosome membrane</location>
    </subcellularLocation>
    <subcellularLocation>
        <location evidence="7">Lysosome membrane</location>
    </subcellularLocation>
    <subcellularLocation>
        <location evidence="1">Mitochondrion</location>
    </subcellularLocation>
    <subcellularLocation>
        <location evidence="3">Nucleus</location>
        <location evidence="3">PML body</location>
    </subcellularLocation>
</comment>
<dbReference type="Gene3D" id="3.30.497.10">
    <property type="entry name" value="Antithrombin, subunit I, domain 2"/>
    <property type="match status" value="1"/>
</dbReference>
<proteinExistence type="inferred from homology"/>
<comment type="similarity">
    <text evidence="26">Belongs to the serpin family.</text>
</comment>
<dbReference type="GO" id="GO:0035973">
    <property type="term" value="P:aggrephagy"/>
    <property type="evidence" value="ECO:0007669"/>
    <property type="project" value="TreeGrafter"/>
</dbReference>
<evidence type="ECO:0000256" key="27">
    <source>
        <dbReference type="RuleBase" id="RU364130"/>
    </source>
</evidence>
<evidence type="ECO:0000256" key="11">
    <source>
        <dbReference type="ARBA" id="ARBA00022705"/>
    </source>
</evidence>
<evidence type="ECO:0000256" key="5">
    <source>
        <dbReference type="ARBA" id="ARBA00004514"/>
    </source>
</evidence>
<dbReference type="InterPro" id="IPR031657">
    <property type="entry name" value="REPA_OB_2"/>
</dbReference>
<keyword evidence="17" id="KW-0809">Transit peptide</keyword>
<evidence type="ECO:0000256" key="19">
    <source>
        <dbReference type="ARBA" id="ARBA00023128"/>
    </source>
</evidence>
<dbReference type="CDD" id="cd04477">
    <property type="entry name" value="RPA1N"/>
    <property type="match status" value="1"/>
</dbReference>
<dbReference type="PANTHER" id="PTHR44662:SF1">
    <property type="entry name" value="WD REPEAT-CONTAINING PROTEIN 81"/>
    <property type="match status" value="1"/>
</dbReference>
<dbReference type="PROSITE" id="PS50197">
    <property type="entry name" value="BEACH"/>
    <property type="match status" value="1"/>
</dbReference>
<keyword evidence="10 25" id="KW-0853">WD repeat</keyword>
<dbReference type="GO" id="GO:0051918">
    <property type="term" value="P:negative regulation of fibrinolysis"/>
    <property type="evidence" value="ECO:0007669"/>
    <property type="project" value="InterPro"/>
</dbReference>
<dbReference type="NCBIfam" id="TIGR00617">
    <property type="entry name" value="rpa1"/>
    <property type="match status" value="1"/>
</dbReference>
<feature type="repeat" description="WD" evidence="25">
    <location>
        <begin position="1755"/>
        <end position="1786"/>
    </location>
</feature>
<dbReference type="SUPFAM" id="SSF56574">
    <property type="entry name" value="Serpins"/>
    <property type="match status" value="1"/>
</dbReference>
<comment type="caution">
    <text evidence="30">The sequence shown here is derived from an EMBL/GenBank/DDBJ whole genome shotgun (WGS) entry which is preliminary data.</text>
</comment>
<feature type="compositionally biased region" description="Polar residues" evidence="28">
    <location>
        <begin position="1146"/>
        <end position="1160"/>
    </location>
</feature>
<dbReference type="InterPro" id="IPR042185">
    <property type="entry name" value="Serpin_sf_2"/>
</dbReference>
<comment type="subunit">
    <text evidence="27">Component of the heterotrimeric canonical replication protein A complex (RPA).</text>
</comment>
<dbReference type="CDD" id="cd06071">
    <property type="entry name" value="Beach"/>
    <property type="match status" value="1"/>
</dbReference>
<evidence type="ECO:0000256" key="12">
    <source>
        <dbReference type="ARBA" id="ARBA00022723"/>
    </source>
</evidence>
<dbReference type="Gene3D" id="2.130.10.10">
    <property type="entry name" value="YVTN repeat-like/Quinoprotein amine dehydrogenase"/>
    <property type="match status" value="2"/>
</dbReference>
<keyword evidence="22 27" id="KW-0539">Nucleus</keyword>
<dbReference type="Pfam" id="PF02138">
    <property type="entry name" value="Beach"/>
    <property type="match status" value="1"/>
</dbReference>
<evidence type="ECO:0000256" key="23">
    <source>
        <dbReference type="ARBA" id="ARBA00023329"/>
    </source>
</evidence>
<dbReference type="GO" id="GO:0031901">
    <property type="term" value="C:early endosome membrane"/>
    <property type="evidence" value="ECO:0007669"/>
    <property type="project" value="UniProtKB-SubCell"/>
</dbReference>
<dbReference type="PANTHER" id="PTHR44662">
    <property type="entry name" value="WD REPEAT-CONTAINING PROTEIN 81"/>
    <property type="match status" value="1"/>
</dbReference>
<dbReference type="GO" id="GO:0005739">
    <property type="term" value="C:mitochondrion"/>
    <property type="evidence" value="ECO:0007669"/>
    <property type="project" value="UniProtKB-SubCell"/>
</dbReference>
<dbReference type="PROSITE" id="PS50294">
    <property type="entry name" value="WD_REPEATS_REGION"/>
    <property type="match status" value="1"/>
</dbReference>
<dbReference type="GO" id="GO:0035014">
    <property type="term" value="F:phosphatidylinositol 3-kinase regulator activity"/>
    <property type="evidence" value="ECO:0007669"/>
    <property type="project" value="TreeGrafter"/>
</dbReference>
<evidence type="ECO:0000256" key="28">
    <source>
        <dbReference type="SAM" id="MobiDB-lite"/>
    </source>
</evidence>
<evidence type="ECO:0000256" key="3">
    <source>
        <dbReference type="ARBA" id="ARBA00004322"/>
    </source>
</evidence>
<dbReference type="SUPFAM" id="SSF50978">
    <property type="entry name" value="WD40 repeat-like"/>
    <property type="match status" value="1"/>
</dbReference>
<feature type="compositionally biased region" description="Polar residues" evidence="28">
    <location>
        <begin position="182"/>
        <end position="193"/>
    </location>
</feature>
<evidence type="ECO:0000256" key="16">
    <source>
        <dbReference type="ARBA" id="ARBA00022833"/>
    </source>
</evidence>
<feature type="region of interest" description="Disordered" evidence="28">
    <location>
        <begin position="1585"/>
        <end position="1632"/>
    </location>
</feature>
<dbReference type="EMBL" id="SRMA01001789">
    <property type="protein sequence ID" value="TRZ04030.1"/>
    <property type="molecule type" value="Genomic_DNA"/>
</dbReference>
<comment type="similarity">
    <text evidence="8 27">Belongs to the replication factor A protein 1 family.</text>
</comment>
<reference evidence="30 31" key="1">
    <citation type="journal article" date="2019" name="Sci. Data">
        <title>Hybrid genome assembly and annotation of Danionella translucida.</title>
        <authorList>
            <person name="Kadobianskyi M."/>
            <person name="Schulze L."/>
            <person name="Schuelke M."/>
            <person name="Judkewitz B."/>
        </authorList>
    </citation>
    <scope>NUCLEOTIDE SEQUENCE [LARGE SCALE GENOMIC DNA]</scope>
    <source>
        <strain evidence="30 31">Bolton</strain>
    </source>
</reference>
<evidence type="ECO:0000256" key="26">
    <source>
        <dbReference type="RuleBase" id="RU000411"/>
    </source>
</evidence>
<evidence type="ECO:0000256" key="2">
    <source>
        <dbReference type="ARBA" id="ARBA00004220"/>
    </source>
</evidence>
<dbReference type="InterPro" id="IPR036372">
    <property type="entry name" value="BEACH_dom_sf"/>
</dbReference>
<evidence type="ECO:0000256" key="14">
    <source>
        <dbReference type="ARBA" id="ARBA00022753"/>
    </source>
</evidence>
<feature type="region of interest" description="Disordered" evidence="28">
    <location>
        <begin position="166"/>
        <end position="193"/>
    </location>
</feature>
<feature type="compositionally biased region" description="Low complexity" evidence="28">
    <location>
        <begin position="1605"/>
        <end position="1627"/>
    </location>
</feature>
<dbReference type="Gene3D" id="2.40.50.140">
    <property type="entry name" value="Nucleic acid-binding proteins"/>
    <property type="match status" value="4"/>
</dbReference>
<organism evidence="30 31">
    <name type="scientific">Danionella cerebrum</name>
    <dbReference type="NCBI Taxonomy" id="2873325"/>
    <lineage>
        <taxon>Eukaryota</taxon>
        <taxon>Metazoa</taxon>
        <taxon>Chordata</taxon>
        <taxon>Craniata</taxon>
        <taxon>Vertebrata</taxon>
        <taxon>Euteleostomi</taxon>
        <taxon>Actinopterygii</taxon>
        <taxon>Neopterygii</taxon>
        <taxon>Teleostei</taxon>
        <taxon>Ostariophysi</taxon>
        <taxon>Cypriniformes</taxon>
        <taxon>Danionidae</taxon>
        <taxon>Danioninae</taxon>
        <taxon>Danionella</taxon>
    </lineage>
</organism>
<dbReference type="InterPro" id="IPR023796">
    <property type="entry name" value="Serpin_dom"/>
</dbReference>
<gene>
    <name evidence="30" type="ORF">DNTS_006373</name>
</gene>
<evidence type="ECO:0000256" key="20">
    <source>
        <dbReference type="ARBA" id="ARBA00023136"/>
    </source>
</evidence>
<evidence type="ECO:0000256" key="24">
    <source>
        <dbReference type="ARBA" id="ARBA00060735"/>
    </source>
</evidence>
<dbReference type="OrthoDB" id="29306at2759"/>
<evidence type="ECO:0000256" key="9">
    <source>
        <dbReference type="ARBA" id="ARBA00022490"/>
    </source>
</evidence>
<dbReference type="InterPro" id="IPR042178">
    <property type="entry name" value="Serpin_sf_1"/>
</dbReference>
<dbReference type="CDD" id="cd02053">
    <property type="entry name" value="serpinF2_A2AP"/>
    <property type="match status" value="1"/>
</dbReference>
<dbReference type="FunFam" id="2.40.50.140:FF:000041">
    <property type="entry name" value="Replication protein A subunit"/>
    <property type="match status" value="1"/>
</dbReference>
<dbReference type="Gene3D" id="1.10.1540.10">
    <property type="entry name" value="BEACH domain"/>
    <property type="match status" value="1"/>
</dbReference>
<dbReference type="InterPro" id="IPR015943">
    <property type="entry name" value="WD40/YVTN_repeat-like_dom_sf"/>
</dbReference>
<keyword evidence="23" id="KW-0968">Cytoplasmic vesicle</keyword>
<comment type="similarity">
    <text evidence="24">Belongs to the WD repeat WDR81 family.</text>
</comment>
<evidence type="ECO:0000259" key="29">
    <source>
        <dbReference type="PROSITE" id="PS50197"/>
    </source>
</evidence>
<keyword evidence="14" id="KW-0967">Endosome</keyword>
<keyword evidence="13" id="KW-0677">Repeat</keyword>
<evidence type="ECO:0000256" key="13">
    <source>
        <dbReference type="ARBA" id="ARBA00022737"/>
    </source>
</evidence>
<dbReference type="GO" id="GO:0006260">
    <property type="term" value="P:DNA replication"/>
    <property type="evidence" value="ECO:0007669"/>
    <property type="project" value="UniProtKB-KW"/>
</dbReference>
<dbReference type="Pfam" id="PF04057">
    <property type="entry name" value="Rep-A_N"/>
    <property type="match status" value="1"/>
</dbReference>
<keyword evidence="16 27" id="KW-0862">Zinc</keyword>
<evidence type="ECO:0000256" key="25">
    <source>
        <dbReference type="PROSITE-ProRule" id="PRU00221"/>
    </source>
</evidence>
<feature type="region of interest" description="Disordered" evidence="28">
    <location>
        <begin position="2634"/>
        <end position="2699"/>
    </location>
</feature>
<dbReference type="InterPro" id="IPR004591">
    <property type="entry name" value="Rfa1"/>
</dbReference>
<dbReference type="FunFam" id="2.40.50.140:FF:000064">
    <property type="entry name" value="Replication protein A subunit"/>
    <property type="match status" value="1"/>
</dbReference>
<protein>
    <recommendedName>
        <fullName evidence="27">Replication protein A subunit</fullName>
    </recommendedName>
</protein>
<dbReference type="InterPro" id="IPR012340">
    <property type="entry name" value="NA-bd_OB-fold"/>
</dbReference>
<evidence type="ECO:0000256" key="18">
    <source>
        <dbReference type="ARBA" id="ARBA00023125"/>
    </source>
</evidence>
<feature type="region of interest" description="Disordered" evidence="28">
    <location>
        <begin position="1146"/>
        <end position="1220"/>
    </location>
</feature>
<dbReference type="InterPro" id="IPR023795">
    <property type="entry name" value="Serpin_CS"/>
</dbReference>
<dbReference type="GO" id="GO:0031902">
    <property type="term" value="C:late endosome membrane"/>
    <property type="evidence" value="ECO:0007669"/>
    <property type="project" value="UniProtKB-SubCell"/>
</dbReference>
<evidence type="ECO:0000313" key="30">
    <source>
        <dbReference type="EMBL" id="TRZ04030.1"/>
    </source>
</evidence>
<evidence type="ECO:0000256" key="7">
    <source>
        <dbReference type="ARBA" id="ARBA00004656"/>
    </source>
</evidence>
<dbReference type="InterPro" id="IPR000409">
    <property type="entry name" value="BEACH_dom"/>
</dbReference>
<dbReference type="GO" id="GO:0008270">
    <property type="term" value="F:zinc ion binding"/>
    <property type="evidence" value="ECO:0007669"/>
    <property type="project" value="UniProtKB-KW"/>
</dbReference>
<evidence type="ECO:0000256" key="21">
    <source>
        <dbReference type="ARBA" id="ARBA00023228"/>
    </source>
</evidence>
<dbReference type="PROSITE" id="PS00284">
    <property type="entry name" value="SERPIN"/>
    <property type="match status" value="1"/>
</dbReference>
<keyword evidence="19" id="KW-0496">Mitochondrion</keyword>
<accession>A0A553RPC2</accession>
<dbReference type="Pfam" id="PF08646">
    <property type="entry name" value="Rep_fac-A_C"/>
    <property type="match status" value="1"/>
</dbReference>
<feature type="compositionally biased region" description="Polar residues" evidence="28">
    <location>
        <begin position="2662"/>
        <end position="2678"/>
    </location>
</feature>
<dbReference type="GO" id="GO:0006310">
    <property type="term" value="P:DNA recombination"/>
    <property type="evidence" value="ECO:0007669"/>
    <property type="project" value="InterPro"/>
</dbReference>
<dbReference type="PROSITE" id="PS50082">
    <property type="entry name" value="WD_REPEATS_2"/>
    <property type="match status" value="1"/>
</dbReference>
<dbReference type="SUPFAM" id="SSF81837">
    <property type="entry name" value="BEACH domain"/>
    <property type="match status" value="1"/>
</dbReference>
<dbReference type="InterPro" id="IPR033833">
    <property type="entry name" value="Alpha2AP_serpin_dom"/>
</dbReference>
<dbReference type="SMART" id="SM00093">
    <property type="entry name" value="SERPIN"/>
    <property type="match status" value="1"/>
</dbReference>
<dbReference type="GO" id="GO:0016605">
    <property type="term" value="C:PML body"/>
    <property type="evidence" value="ECO:0007669"/>
    <property type="project" value="UniProtKB-SubCell"/>
</dbReference>
<dbReference type="InterPro" id="IPR052651">
    <property type="entry name" value="WDR81"/>
</dbReference>
<dbReference type="FunFam" id="2.40.50.140:FF:000090">
    <property type="entry name" value="Replication protein A subunit"/>
    <property type="match status" value="1"/>
</dbReference>
<dbReference type="GO" id="GO:0005829">
    <property type="term" value="C:cytosol"/>
    <property type="evidence" value="ECO:0007669"/>
    <property type="project" value="UniProtKB-SubCell"/>
</dbReference>
<dbReference type="FunFam" id="2.130.10.10:FF:000355">
    <property type="entry name" value="WD repeat-containing protein 81 isoform X1"/>
    <property type="match status" value="1"/>
</dbReference>
<evidence type="ECO:0000256" key="1">
    <source>
        <dbReference type="ARBA" id="ARBA00004173"/>
    </source>
</evidence>
<dbReference type="Gene3D" id="2.30.39.10">
    <property type="entry name" value="Alpha-1-antitrypsin, domain 1"/>
    <property type="match status" value="1"/>
</dbReference>
<feature type="domain" description="BEACH" evidence="29">
    <location>
        <begin position="324"/>
        <end position="616"/>
    </location>
</feature>
<evidence type="ECO:0000256" key="10">
    <source>
        <dbReference type="ARBA" id="ARBA00022574"/>
    </source>
</evidence>
<dbReference type="CDD" id="cd04474">
    <property type="entry name" value="RPA1_DBD_A"/>
    <property type="match status" value="1"/>
</dbReference>
<dbReference type="STRING" id="623744.A0A553RPC2"/>
<keyword evidence="15 27" id="KW-0863">Zinc-finger</keyword>
<dbReference type="SMART" id="SM01026">
    <property type="entry name" value="Beach"/>
    <property type="match status" value="1"/>
</dbReference>
<dbReference type="CDD" id="cd04475">
    <property type="entry name" value="RPA1_DBD_B"/>
    <property type="match status" value="1"/>
</dbReference>
<feature type="compositionally biased region" description="Acidic residues" evidence="28">
    <location>
        <begin position="1204"/>
        <end position="1217"/>
    </location>
</feature>
<sequence length="3122" mass="345971">MEWLASALERDLGIDKRQTASTQRPNELVVLVPTRWVMALRNKRVTRCARYDCFSEGEICTLLQRSQTKLPSGWTRVCIQGLRKSKLGYLLTREPGCHAEGLSQDSFMTLMQGVSQANFRNLWREAYLNHVHPYADSIEQTPVLALDSVRQALQKLFHSSFISTDRVSPTLSPAKEKDFPLPSNSSASKQNTESLCPNVLPAECLLESEEVIYVVFPYTQYTVHDIVTYSPAKLANSNAKILFILYQLLIAMRECHASGLLCGELSLLDIAIDEQLCSHLKISLAHYEKFGENSNLPHSLQSKVATSLSANDSQSHNHGVNEDLCQNCLDELKCLVLDWVNGRVSNFQYLMELNRLAGRREGDPNYHPVLPWVVDFTVPYGRFRDLKKSKFRLNKGDKQLDFTYEMTKEALAAVNGSSGSNFPSDLGGLTIPGGSGQSDHLHVPHHISDVLSDITYYVYKARQTPKSVLCSHVRSQWEPNEYPASMERIQSWTPDECIPEFYTDPSIFHSIHPDMPDLDVPPWCNSNEEFITIHRQLLESREVSMQLHHWIDLTFGYKLSGKEAIKAKNVCLHLVDNHTHLTSYGVVQLFDHPHPPRLAFYQYAPPEPPHFGHINVTTWQIPPLETMMDGVDGLVPETTGCESSGWSVVGRDEELEQAIEALDLSGSSSSTSGPIPVVGSTVGKNSVESAGLVVSPSHGSLPGESPGKVTNTLGSGIRTSMLHRAASVTKKTEIPNLEDFKISLPDGFKPLQPLEELEKLNNFLVKGLHSQVQDTKGLDMKKKDVMSVQKVPLSITDLFQRDMQAFGILIAEIFYAPKLWELRPGTNLRDRYQAVLKLLSTNLRDVPLPLHHALETLLQVHKYSTLMGNPQGLPYLFKYDPVSQGLPPPNPCQLLSQILSPLPFPEYFPTLHKFIFSYHSMMESVNNVQGRDIVFNLWQKLDTLLTGDLTTQGLEILLPFVLSLMSEEATAVYAAWYLFEPVSRVLGPRNSLKYLLKPLVGVYENPRLLRGRFYLYTDCFVLQLIIRLGLQAFLSSLLPHVLQVMTGFESCNQAAGTNWEGLKALRGAAGGLDDEEEDYECQDQRSPAATSSSKVGGGNGGGSGGVGVAGDQALVDYTSGISLSDQVFLTEGEDFQNGFYLNNNTSGTLGVKQPNQSPVNKDQDQESLSVGKLSDKSSASEVSAGDRASLKSADSSQDLKQASDGEDAGELEDEDDTVQDREMTVQMVPHQERHISVSMEEFHETVATLDGDVMNGILPGEEKSMEEEETEQDLLEDSDEKEHKILLDTVCKNVRWLSAKLGPTLTSRFIARNLLRLLTTCYIGLDKHQFILSANEENSLESLGSVYEKKPVVGDQTAKPVLECLIYIAHLYGEPVLTYQYLPYIGYLVSPPSSCRLNTRKEAGLLGAVVLTQKIIVFLSDTTLMDILMKINQEVLLPLLDLLTSIKMGFPSGVQTRSAVCLKTLSLMALICLRIGREMVQQHMAETLCKFFQVFSMVHFLQSQIGSAQHREVGDCTFLDVHLPDGTEVTCELAVLEELQAVFNPEMAYASYIPFYCLIGDAGIRKLIPNHELVWSLAQEYHEQISPGSPETNQAGNHKSSATGLSPSLSRRMSRSPFPAPSSTSTPVGGDILTESGTFGSHLVGNRIQVARDTEVCGSPNLSTLEAWPHVRTYGSNMPQTSLVTTGLSSTGPSFSHSSYSWVLGPTPEDSALKQDLPRSSRSLQGNWLAYWQYEIGLNQQDSHFHFHQIRLQSFIGHTSTAKCLAPLAGEDYFLSGSKDKTVRLWPLYNHGDGTREVEPRLTYTEHRKSVFYVGQLEALQEVVSCDGTVHLWDQFTGKNIRCNEPLDGKNPITAVTTMTAPHCSVVFASADSVLRFIDPRKPGLQHEFRLAYSNMSAGLIRCLAVSPGGRTIAAGFSTGFIVLLDARTGLVLRGWPAHEGDILQMRAAEGNLLISSSSDHTLTVWKDVEQKPLHQYRTPSDPIHAFDLYNFEIVAGTVANKIGVYSILDSTANLAGSTKLSTENFRGTLTSLSVLPTKRLLLLGSDNAYCISTVPSLEILADVEDPRNFSNMNLFILALLFFCYTNQVWTDDATEPENALGSSIPLIPLMPSQPISKPSLDPNLIEALTVSPDGLEGDLSASSPTPEQRDGSSEEELETLCNGDMASKQIKLITGNSIMRLGLAFLENLKPSPEQPNVIISPLSLSVALSQLALGATNETEELLLHHLHADAVPCFHTALSSLLRNFHKRNLPIASRIYMKTGFKPKPGFMEDSQKLYDSEPATLMDVNDINEWVKAVTNGHISEFLSSLPLSAVMVLINAMFYKGEWLTRFDPHFTSTELFYIDDNHIVNVDMMLGPKYPLSIFTHHELDAQVARLPFKGNRSLLVVMPTSGQVNVSAIATKLNMSDLYNRLPRERNMQVKLPKLKLDFNQDLQEAMISMGLGELFNHPKLDRISEGPLFVSSVQHRSSIEINEEGAKASAATSVVISRSNPTFTVNQPFFFALMDDLSQTPLFLGVISNPNPEATTMVTNPGNSDKTRMEVSNPILQCVNIRKIDGGNGLSRFRVMMSDGVHTMSSFMLSTQLNYMAEQNEVASNCVCVLKKSVTNVLKDGRRVVVILELEVLTPADQVAGRIGDPTPYVEGQSKPHTTAPGPSVRPLQPQNGSDGSMSRPSAQSFGKKPMAAPSTPGGSSKVSPIASLNPYQSKWTIRARVTNKSSIRTWSNSRGDGKLFSVELGEIRATGFNNEVDKFFSLIEQGKVYYISKCTLKIANKQFSSLKNDYEMTFNGETTVIPCDDSNDVPMLQCNFVSIADMESRDKDAVLDVIGVCKTVEDVVRITTKNSREVSKRNIQLIDMSGKVIQLTMWGNDAETFDGSGQPILAIKGARLSDFGGRSLSTLYSSTVMINPDIPEAYKLRGWFDKEGHALEGKSVTELRGPGGGANTNWKTLAEVKNEHLGHGDKADYFSCIGTIVYIRKENCMYQACPSKDCNKKVVDQQNGMFRCEKCDKESPDFKYRLMLSANVADFLDNQWVTCFQDSAEIVLGQNSAYLGQLKDTNESAFDEIFLNAHFKTFVFRNRVKLETYNDESRIKVTVVDAKPVDHKEYSKRLISNIRKMAAN</sequence>
<keyword evidence="18 27" id="KW-0238">DNA-binding</keyword>
<dbReference type="SMART" id="SM00320">
    <property type="entry name" value="WD40"/>
    <property type="match status" value="5"/>
</dbReference>
<dbReference type="InterPro" id="IPR036186">
    <property type="entry name" value="Serpin_sf"/>
</dbReference>
<dbReference type="Pfam" id="PF00079">
    <property type="entry name" value="Serpin"/>
    <property type="match status" value="1"/>
</dbReference>
<dbReference type="InterPro" id="IPR036322">
    <property type="entry name" value="WD40_repeat_dom_sf"/>
</dbReference>
<feature type="compositionally biased region" description="Polar residues" evidence="28">
    <location>
        <begin position="1586"/>
        <end position="1604"/>
    </location>
</feature>
<dbReference type="Proteomes" id="UP000316079">
    <property type="component" value="Unassembled WGS sequence"/>
</dbReference>
<dbReference type="InterPro" id="IPR001680">
    <property type="entry name" value="WD40_rpt"/>
</dbReference>
<dbReference type="FunFam" id="1.10.1540.10:FF:000003">
    <property type="entry name" value="WD repeat-containing protein 81 isoform X1"/>
    <property type="match status" value="1"/>
</dbReference>
<evidence type="ECO:0000256" key="6">
    <source>
        <dbReference type="ARBA" id="ARBA00004652"/>
    </source>
</evidence>
<dbReference type="GO" id="GO:0004867">
    <property type="term" value="F:serine-type endopeptidase inhibitor activity"/>
    <property type="evidence" value="ECO:0007669"/>
    <property type="project" value="InterPro"/>
</dbReference>
<dbReference type="GO" id="GO:0000421">
    <property type="term" value="C:autophagosome membrane"/>
    <property type="evidence" value="ECO:0007669"/>
    <property type="project" value="UniProtKB-SubCell"/>
</dbReference>
<evidence type="ECO:0000256" key="17">
    <source>
        <dbReference type="ARBA" id="ARBA00022946"/>
    </source>
</evidence>
<feature type="region of interest" description="Disordered" evidence="28">
    <location>
        <begin position="1074"/>
        <end position="1103"/>
    </location>
</feature>
<dbReference type="GO" id="GO:0003677">
    <property type="term" value="F:DNA binding"/>
    <property type="evidence" value="ECO:0007669"/>
    <property type="project" value="UniProtKB-KW"/>
</dbReference>
<evidence type="ECO:0000313" key="31">
    <source>
        <dbReference type="Proteomes" id="UP000316079"/>
    </source>
</evidence>
<dbReference type="InterPro" id="IPR013955">
    <property type="entry name" value="Rep_factor-A_C"/>
</dbReference>
<dbReference type="SUPFAM" id="SSF50249">
    <property type="entry name" value="Nucleic acid-binding proteins"/>
    <property type="match status" value="4"/>
</dbReference>
<evidence type="ECO:0000256" key="8">
    <source>
        <dbReference type="ARBA" id="ARBA00005690"/>
    </source>
</evidence>
<dbReference type="GO" id="GO:0005765">
    <property type="term" value="C:lysosomal membrane"/>
    <property type="evidence" value="ECO:0007669"/>
    <property type="project" value="UniProtKB-SubCell"/>
</dbReference>
<dbReference type="Pfam" id="PF00400">
    <property type="entry name" value="WD40"/>
    <property type="match status" value="1"/>
</dbReference>
<keyword evidence="20" id="KW-0472">Membrane</keyword>
<keyword evidence="21" id="KW-0458">Lysosome</keyword>